<keyword evidence="3" id="KW-0547">Nucleotide-binding</keyword>
<evidence type="ECO:0000256" key="2">
    <source>
        <dbReference type="ARBA" id="ARBA00006270"/>
    </source>
</evidence>
<feature type="domain" description="Dystroglycan-type cadherin-like" evidence="7">
    <location>
        <begin position="2602"/>
        <end position="2700"/>
    </location>
</feature>
<dbReference type="SMART" id="SM00176">
    <property type="entry name" value="RAN"/>
    <property type="match status" value="1"/>
</dbReference>
<feature type="domain" description="Dystroglycan-type cadherin-like" evidence="7">
    <location>
        <begin position="2701"/>
        <end position="2801"/>
    </location>
</feature>
<feature type="domain" description="Dystroglycan-type cadherin-like" evidence="7">
    <location>
        <begin position="2208"/>
        <end position="2305"/>
    </location>
</feature>
<feature type="domain" description="Dystroglycan-type cadherin-like" evidence="7">
    <location>
        <begin position="2405"/>
        <end position="2503"/>
    </location>
</feature>
<dbReference type="SMART" id="SM00174">
    <property type="entry name" value="RHO"/>
    <property type="match status" value="1"/>
</dbReference>
<dbReference type="PROSITE" id="PS51419">
    <property type="entry name" value="RAB"/>
    <property type="match status" value="1"/>
</dbReference>
<dbReference type="FunFam" id="3.40.50.300:FF:000586">
    <property type="entry name" value="Rab family GTPase"/>
    <property type="match status" value="1"/>
</dbReference>
<evidence type="ECO:0000256" key="4">
    <source>
        <dbReference type="ARBA" id="ARBA00023136"/>
    </source>
</evidence>
<dbReference type="InterPro" id="IPR006644">
    <property type="entry name" value="Cadg"/>
</dbReference>
<feature type="domain" description="Dystroglycan-type cadherin-like" evidence="7">
    <location>
        <begin position="1014"/>
        <end position="1113"/>
    </location>
</feature>
<feature type="domain" description="Dystroglycan-type cadherin-like" evidence="7">
    <location>
        <begin position="1119"/>
        <end position="1210"/>
    </location>
</feature>
<feature type="domain" description="Dystroglycan-type cadherin-like" evidence="7">
    <location>
        <begin position="3102"/>
        <end position="3201"/>
    </location>
</feature>
<feature type="domain" description="Dystroglycan-type cadherin-like" evidence="7">
    <location>
        <begin position="1514"/>
        <end position="1611"/>
    </location>
</feature>
<reference evidence="8" key="1">
    <citation type="submission" date="2022-08" db="EMBL/GenBank/DDBJ databases">
        <title>Novel sulphate-reducing endosymbionts in the free-living metamonad Anaeramoeba.</title>
        <authorList>
            <person name="Jerlstrom-Hultqvist J."/>
            <person name="Cepicka I."/>
            <person name="Gallot-Lavallee L."/>
            <person name="Salas-Leiva D."/>
            <person name="Curtis B.A."/>
            <person name="Zahonova K."/>
            <person name="Pipaliya S."/>
            <person name="Dacks J."/>
            <person name="Roger A.J."/>
        </authorList>
    </citation>
    <scope>NUCLEOTIDE SEQUENCE</scope>
    <source>
        <strain evidence="8">Busselton2</strain>
    </source>
</reference>
<evidence type="ECO:0000256" key="5">
    <source>
        <dbReference type="SAM" id="MobiDB-lite"/>
    </source>
</evidence>
<feature type="domain" description="Dystroglycan-type cadherin-like" evidence="7">
    <location>
        <begin position="1807"/>
        <end position="1907"/>
    </location>
</feature>
<feature type="domain" description="Dystroglycan-type cadherin-like" evidence="7">
    <location>
        <begin position="611"/>
        <end position="710"/>
    </location>
</feature>
<feature type="compositionally biased region" description="Low complexity" evidence="5">
    <location>
        <begin position="3396"/>
        <end position="3420"/>
    </location>
</feature>
<feature type="compositionally biased region" description="Low complexity" evidence="5">
    <location>
        <begin position="3369"/>
        <end position="3386"/>
    </location>
</feature>
<proteinExistence type="inferred from homology"/>
<evidence type="ECO:0000259" key="7">
    <source>
        <dbReference type="SMART" id="SM00736"/>
    </source>
</evidence>
<feature type="domain" description="Dystroglycan-type cadherin-like" evidence="7">
    <location>
        <begin position="810"/>
        <end position="912"/>
    </location>
</feature>
<dbReference type="InterPro" id="IPR050209">
    <property type="entry name" value="Rab_GTPases_membrane_traffic"/>
</dbReference>
<feature type="compositionally biased region" description="Low complexity" evidence="5">
    <location>
        <begin position="3497"/>
        <end position="3512"/>
    </location>
</feature>
<dbReference type="GO" id="GO:0012505">
    <property type="term" value="C:endomembrane system"/>
    <property type="evidence" value="ECO:0007669"/>
    <property type="project" value="UniProtKB-SubCell"/>
</dbReference>
<dbReference type="NCBIfam" id="TIGR00231">
    <property type="entry name" value="small_GTP"/>
    <property type="match status" value="1"/>
</dbReference>
<dbReference type="Pfam" id="PF05345">
    <property type="entry name" value="He_PIG"/>
    <property type="match status" value="10"/>
</dbReference>
<evidence type="ECO:0000256" key="3">
    <source>
        <dbReference type="ARBA" id="ARBA00022741"/>
    </source>
</evidence>
<name>A0AAV7ZWU7_9EUKA</name>
<feature type="domain" description="Dystroglycan-type cadherin-like" evidence="7">
    <location>
        <begin position="2504"/>
        <end position="2600"/>
    </location>
</feature>
<comment type="similarity">
    <text evidence="2">Belongs to the small GTPase superfamily. Rab family.</text>
</comment>
<dbReference type="GO" id="GO:0005509">
    <property type="term" value="F:calcium ion binding"/>
    <property type="evidence" value="ECO:0007669"/>
    <property type="project" value="InterPro"/>
</dbReference>
<organism evidence="8 9">
    <name type="scientific">Anaeramoeba flamelloides</name>
    <dbReference type="NCBI Taxonomy" id="1746091"/>
    <lineage>
        <taxon>Eukaryota</taxon>
        <taxon>Metamonada</taxon>
        <taxon>Anaeramoebidae</taxon>
        <taxon>Anaeramoeba</taxon>
    </lineage>
</organism>
<sequence length="3512" mass="398250">MNNKMYKIIIVGDSGVGKSSILVRYLHDEFQTDYDVTIGVEFGSLPLEIMDQTILLQIWDTAGQESFRSIIRPYYRRAVGALIVFDITQRESFNSLVSWLEDVRLNASNNVEITLIGNKADLSNDRAVSYEEGEKFAKEHGLEYYETSANTSKNIEKIFEEIAKSIFIKVQRGDIQIPLDIAKFCLEKEPESGSESNVTSKNEEEKKSVNSSCVPVLTSGPEVVSTVPDEIQSDPKVSSLQDGSWVIGWEDHRNEASIYGQRYSVDGSKLGDDGDSATTPNIDFLMSTTGDCDSSALASLVDGGWVVVYAKNQTKSRDIMYQRFSASGEVLISETLVNEDLENEHMSPDVTGLNNGGYAIVWTDFRNDDQNSDIYVQLYNSDDIKIGSNFLVNDQGVEETRRNAKITSHLNDAASSFTVFWEDWRLGYSKIFGQFMSGDDGTQDGDNFELTPDKLQAQFKFDVSILKDDGYVIVWQSFGQISQNDIWGIIVNSDKTYRFGSDPFEMETQEQREIQESPTVTGVFDGGFVIVWQDYREGTDPALYGMRFDDQQNQVGTEFQISESVFKQEENPTVTTFIDNELIMVAWQGSHSSDNSGIFQSIYNVSYSFPSVKNGLDDQIDRKVDSELNYQIPEDAFNCKGDAMTFEAKLMDASDFPSWLSFNGEWENRTFMGIPTGCPVSYTINVTAGCCFDTINDQFTLNVINQAVSKGQSIPDQEVEINKYFDYYLPDDIFSNNEPDEQVYDLVKLTDGSDLPEWLEWLDNDKRFLGQAPIGCSFELEISIKRNDTCELNLPAEDIFKLQIVNNDPYLNSPIPNQSNLVGETLNFVIPEDTFTNDEEIEQLTYSASLSNGEPLPDWLNFDPNNKQFTGEAPLKCSFDLEIKVMVQDECETNTPASTIFVWNFTNDPPVVNKEMDDQTFEIGEVIDFLIPDDIFNNSESNSDETLTVDSKLANGEPLPDWLNWDSDNKQYTGKGPLGCSLELLIDIVANDECETNAMAVTQFWLNITNDQVTLNNGMSDMQYEINFEFEISIPEDTFTNDDLYEEIDYQAQLSNEEPLPDWLHFDNETLLFSGTTPLGCPLDYNIKIKASDSCNYALDFFRFNVTNESPVQNKDLTNQNYQINNQFEYIFPQDTFTNKEQISEPLNYEAKLSNGDPLPDWLNFYSSERKFNGTTPLQCQEILDIQLFITDSCYTLTDEFQFEIINQDPILLNPLPPKSFRVGDQVNFTFSENTFLNNEDPNIEELNYEAKLTNGDALPDWLTFIANERRFVGEAPLGCKVVYEIIIDASDSCTSVNDTFQLTITNDEPQNENDKQDQYYEILTDFYINIGDSFSNDQDLNEELKFELIQQNGDPIPEWMNFYNESMDGDIFVDGTTPGVCQNSWDLKIIASDSCYTREDLFTFYTTNEKPYLNIPLEDQEFESGEPFEFIFPEESFINEDLYEELNYEAQLSNGDPLPSWMNFYSSERKFNGTTKEQCPEIFEIILMAEDTCYSLINDTFNFEIINNPPKLNANITIDDQQVYNGDYFEYIFPENLFINEESFETLTYTSQLSNGDPLPDWLTFDSNERKYHGNSPDGCAIDYEILLEATDSCLATNTSFMIAVLNESPILDGTIEDQSYQNNDQIDFVFPDDLFINNDLDETLTYNSQLSNGDPLPDWLTFLPDERRYTGTAPDICGIIVDIELTASDGCLSTSTFFQIQVGNNPPKLDNPIEDETILFDEDFTLSFPEDTFSTDNPNEELNYQATLSSDVPLPDWISFNSDNREFTGHSPDCKDLLEIKINCSDSCYSIYDTFKLEIQNDPPKLINAIDDQTFQHDTDITFIFDENTFQNNESSKQQFAYEAKLSNGDALPNWLTFVPNERKFSGHVPRGCGFELDIYLNASDNCNWDSDSFKFIINNYQIYQNNSIPDQYQFQVNEIIDIKLETNTFVNQDTDEDINYEVTLLNGDPLPSWIEFINDQDANEQKFVGQAPLDCSNSIDILINVSDSCSSIQDQFNIAIVNSKLTKNKDLVDQEYEVGETFEYIFDNVTWTNDDLYEEIDYQATLSSGDPLPDWLHFDPDARQFHGTAPLQCGDFWEINVIANDSCVGTELESNFIFKITNSPIIQNKGLVDQEFEVGETFEYIFDNDTFINPEIQNEEIIYEAKLSNGEPLPGWMNFYSNERKLNGTVDYGCEEEFNVQITASDSCSDQVGSFKFKKLNNDPIINQTIDDYNVSIGIDFQFQVSEYSFINGELNENLQYEAKLQDNSDLPEWLSFDNQTLIFDGTGPIGCALEYMIRLTAEDSCYFASQLFTLEITNDPPFKNIQLPDQSYRGGDLIYINYPENTFTNQEDPNIEVLNYEAKLSNGDPLPGWLDFYPDEFKFNGSANSCNNTYQIDLIAKDSCYETTNTFNIEINNSPIYLINPIEDKHFSTSDKINFTFPENTFSNADPNEAISYLATLSNGQDLPDWLSFSSDERRFIGTTEEDGCGEDLKIKVQATDTCYTESTEFDLFIENTPPTVNETIPDQNYHVMDEIDYTLSRYTFYNPDENEDLTLQAQLSNGDPLPDWLDFYPSNQTFVGVAPSGCDQQFEIQIIVKDSCYQITENFWLYIENNPIYVNKGIDDYSIGIGEDLNYHFANVFYNYDSNEPLNYTSSLTNGDDFPDWLYFDSDQQLYYGSVPISCSQVFSIRLFVKDTCHLWDTHLDWELNIVNNPPEANTAIEDMEFDILKDFEFYIAHDSFINPEAAIEGLSYEAYLDGGLPLPSWINFDEDERKFSGFHDFGCGEKLNIEIRAIDSCQTSYAQQNFLLSLINNKPEIEQSIDNQVFTANETFEFSFVESNYINVESQETLTYSAIQSNGEDLPDWITFIPEERRFVGQAPIRCSKVYEFFLLVKDSCDNNEITDYFQISVLNTAPEINKEIPDFDVHASNQLLISFDKESFINPDLFEETEYDPRIDGDRLLPDWLHFDDDKFSLLSSTPGGCPDTFNITIYAGDTCYFKEVGQWFLLNKINDPPESNQTIPDKPINVNQDLYYQIPQNSFADDEGFDILKFKANLSNNDPLPSWLHFDEDLGLFNGTVPNGCNETIAINVFAFDTCGLQSATNLFNLMIINTAPTVLYEINDQEIVINENYNYQIPENTFYNAEPNETLNYKVTLLNGGSLPEWLNFDEQTSIISGQPSNQCTETLQIQVQATDYCELNIVNANYDLQITNTAPFVNNIIPDQSIGAEETFNFIFDEETFGNNEDSETLTYAALLENGDSLPDWLSFTPDKRQFEGTTPEDESTYEIKVFASDSCESNTISASFILTVTPENQNRLLMGFSIGLGILAGSLLCCCLGFFLFGRKKSQKEEQDKIDSFDSLESSNNDGGGGGLDGDSDDSPGKLDGAIGSKSSSSISMSNDNDDDDDDSLGNIDGAIGSKSSGSISMSNDNDNGSGSGDNDGDGDFSEGDIELSKIGKIHSSDDLSSNSNISSETNSSNSNKESINSGYSHGSINVEKLTPSNSDVTNEINSSSSDSFNSYDSGKF</sequence>
<dbReference type="PROSITE" id="PS51421">
    <property type="entry name" value="RAS"/>
    <property type="match status" value="1"/>
</dbReference>
<dbReference type="InterPro" id="IPR005225">
    <property type="entry name" value="Small_GTP-bd"/>
</dbReference>
<dbReference type="GO" id="GO:0003924">
    <property type="term" value="F:GTPase activity"/>
    <property type="evidence" value="ECO:0007669"/>
    <property type="project" value="InterPro"/>
</dbReference>
<dbReference type="SMART" id="SM00736">
    <property type="entry name" value="CADG"/>
    <property type="match status" value="22"/>
</dbReference>
<feature type="region of interest" description="Disordered" evidence="5">
    <location>
        <begin position="3339"/>
        <end position="3512"/>
    </location>
</feature>
<feature type="domain" description="Dystroglycan-type cadherin-like" evidence="7">
    <location>
        <begin position="2306"/>
        <end position="2403"/>
    </location>
</feature>
<dbReference type="InterPro" id="IPR001806">
    <property type="entry name" value="Small_GTPase"/>
</dbReference>
<feature type="compositionally biased region" description="Basic and acidic residues" evidence="5">
    <location>
        <begin position="3438"/>
        <end position="3449"/>
    </location>
</feature>
<dbReference type="PANTHER" id="PTHR47979">
    <property type="entry name" value="DRAB11-RELATED"/>
    <property type="match status" value="1"/>
</dbReference>
<protein>
    <submittedName>
        <fullName evidence="8">Dystroglycan-related</fullName>
    </submittedName>
</protein>
<keyword evidence="4 6" id="KW-0472">Membrane</keyword>
<dbReference type="SUPFAM" id="SSF52540">
    <property type="entry name" value="P-loop containing nucleoside triphosphate hydrolases"/>
    <property type="match status" value="1"/>
</dbReference>
<dbReference type="InterPro" id="IPR027417">
    <property type="entry name" value="P-loop_NTPase"/>
</dbReference>
<feature type="domain" description="Dystroglycan-type cadherin-like" evidence="7">
    <location>
        <begin position="1710"/>
        <end position="1806"/>
    </location>
</feature>
<feature type="domain" description="Dystroglycan-type cadherin-like" evidence="7">
    <location>
        <begin position="3002"/>
        <end position="3101"/>
    </location>
</feature>
<feature type="domain" description="Dystroglycan-type cadherin-like" evidence="7">
    <location>
        <begin position="2109"/>
        <end position="2207"/>
    </location>
</feature>
<feature type="domain" description="Dystroglycan-type cadherin-like" evidence="7">
    <location>
        <begin position="1413"/>
        <end position="1513"/>
    </location>
</feature>
<feature type="domain" description="Dystroglycan-type cadherin-like" evidence="7">
    <location>
        <begin position="1908"/>
        <end position="2010"/>
    </location>
</feature>
<dbReference type="SMART" id="SM00173">
    <property type="entry name" value="RAS"/>
    <property type="match status" value="1"/>
</dbReference>
<evidence type="ECO:0000256" key="1">
    <source>
        <dbReference type="ARBA" id="ARBA00004308"/>
    </source>
</evidence>
<dbReference type="SMART" id="SM00175">
    <property type="entry name" value="RAB"/>
    <property type="match status" value="1"/>
</dbReference>
<evidence type="ECO:0000313" key="8">
    <source>
        <dbReference type="EMBL" id="KAJ3444977.1"/>
    </source>
</evidence>
<feature type="compositionally biased region" description="Low complexity" evidence="5">
    <location>
        <begin position="3450"/>
        <end position="3473"/>
    </location>
</feature>
<feature type="compositionally biased region" description="Polar residues" evidence="5">
    <location>
        <begin position="3486"/>
        <end position="3496"/>
    </location>
</feature>
<evidence type="ECO:0000256" key="6">
    <source>
        <dbReference type="SAM" id="Phobius"/>
    </source>
</evidence>
<dbReference type="PROSITE" id="PS51420">
    <property type="entry name" value="RHO"/>
    <property type="match status" value="1"/>
</dbReference>
<dbReference type="Gene3D" id="3.40.50.300">
    <property type="entry name" value="P-loop containing nucleotide triphosphate hydrolases"/>
    <property type="match status" value="1"/>
</dbReference>
<feature type="region of interest" description="Disordered" evidence="5">
    <location>
        <begin position="191"/>
        <end position="211"/>
    </location>
</feature>
<feature type="domain" description="Dystroglycan-type cadherin-like" evidence="7">
    <location>
        <begin position="1211"/>
        <end position="1312"/>
    </location>
</feature>
<dbReference type="GO" id="GO:0016020">
    <property type="term" value="C:membrane"/>
    <property type="evidence" value="ECO:0007669"/>
    <property type="project" value="InterPro"/>
</dbReference>
<dbReference type="Pfam" id="PF00071">
    <property type="entry name" value="Ras"/>
    <property type="match status" value="1"/>
</dbReference>
<dbReference type="PRINTS" id="PR00449">
    <property type="entry name" value="RASTRNSFRMNG"/>
</dbReference>
<feature type="transmembrane region" description="Helical" evidence="6">
    <location>
        <begin position="3303"/>
        <end position="3328"/>
    </location>
</feature>
<comment type="subcellular location">
    <subcellularLocation>
        <location evidence="1">Endomembrane system</location>
    </subcellularLocation>
</comment>
<keyword evidence="6" id="KW-1133">Transmembrane helix</keyword>
<feature type="domain" description="Dystroglycan-type cadherin-like" evidence="7">
    <location>
        <begin position="1612"/>
        <end position="1709"/>
    </location>
</feature>
<dbReference type="EMBL" id="JANTQA010000023">
    <property type="protein sequence ID" value="KAJ3444977.1"/>
    <property type="molecule type" value="Genomic_DNA"/>
</dbReference>
<dbReference type="Gene3D" id="2.60.40.10">
    <property type="entry name" value="Immunoglobulins"/>
    <property type="match status" value="25"/>
</dbReference>
<dbReference type="CDD" id="cd00154">
    <property type="entry name" value="Rab"/>
    <property type="match status" value="1"/>
</dbReference>
<dbReference type="SUPFAM" id="SSF49313">
    <property type="entry name" value="Cadherin-like"/>
    <property type="match status" value="26"/>
</dbReference>
<dbReference type="GO" id="GO:0005525">
    <property type="term" value="F:GTP binding"/>
    <property type="evidence" value="ECO:0007669"/>
    <property type="project" value="InterPro"/>
</dbReference>
<gene>
    <name evidence="8" type="ORF">M0812_10840</name>
</gene>
<feature type="compositionally biased region" description="Acidic residues" evidence="5">
    <location>
        <begin position="3426"/>
        <end position="3437"/>
    </location>
</feature>
<feature type="domain" description="Dystroglycan-type cadherin-like" evidence="7">
    <location>
        <begin position="2802"/>
        <end position="2901"/>
    </location>
</feature>
<dbReference type="InterPro" id="IPR013783">
    <property type="entry name" value="Ig-like_fold"/>
</dbReference>
<comment type="caution">
    <text evidence="8">The sequence shown here is derived from an EMBL/GenBank/DDBJ whole genome shotgun (WGS) entry which is preliminary data.</text>
</comment>
<keyword evidence="6" id="KW-0812">Transmembrane</keyword>
<dbReference type="InterPro" id="IPR015919">
    <property type="entry name" value="Cadherin-like_sf"/>
</dbReference>
<dbReference type="Proteomes" id="UP001146793">
    <property type="component" value="Unassembled WGS sequence"/>
</dbReference>
<accession>A0AAV7ZWU7</accession>
<feature type="domain" description="Dystroglycan-type cadherin-like" evidence="7">
    <location>
        <begin position="3202"/>
        <end position="3302"/>
    </location>
</feature>
<evidence type="ECO:0000313" key="9">
    <source>
        <dbReference type="Proteomes" id="UP001146793"/>
    </source>
</evidence>